<proteinExistence type="predicted"/>
<comment type="caution">
    <text evidence="1">The sequence shown here is derived from an EMBL/GenBank/DDBJ whole genome shotgun (WGS) entry which is preliminary data.</text>
</comment>
<accession>A0A3B0A9T7</accession>
<protein>
    <recommendedName>
        <fullName evidence="3">Phage tail protein</fullName>
    </recommendedName>
</protein>
<gene>
    <name evidence="1" type="ORF">D7193_15330</name>
</gene>
<dbReference type="EMBL" id="RBAN01000002">
    <property type="protein sequence ID" value="RKN55956.1"/>
    <property type="molecule type" value="Genomic_DNA"/>
</dbReference>
<sequence length="124" mass="14227">MAVINLDRVWINLMSTGEAVAAFSADRARRVSVQGENRTYGGGRRRAITQEGHTDVITFTLRRVTTAQRDQLRDWLGRDVMYRDYRGQRIVGTLFDLDIREYKAERDLYDLATTLNGVTWVEGA</sequence>
<name>A0A3B0A9T7_9ACTN</name>
<evidence type="ECO:0000313" key="2">
    <source>
        <dbReference type="Proteomes" id="UP000279968"/>
    </source>
</evidence>
<evidence type="ECO:0008006" key="3">
    <source>
        <dbReference type="Google" id="ProtNLM"/>
    </source>
</evidence>
<dbReference type="OrthoDB" id="3388831at2"/>
<keyword evidence="2" id="KW-1185">Reference proteome</keyword>
<dbReference type="RefSeq" id="WP_147434398.1">
    <property type="nucleotide sequence ID" value="NZ_JBHLUP010000002.1"/>
</dbReference>
<organism evidence="1 2">
    <name type="scientific">Micromonospora costi</name>
    <dbReference type="NCBI Taxonomy" id="1530042"/>
    <lineage>
        <taxon>Bacteria</taxon>
        <taxon>Bacillati</taxon>
        <taxon>Actinomycetota</taxon>
        <taxon>Actinomycetes</taxon>
        <taxon>Micromonosporales</taxon>
        <taxon>Micromonosporaceae</taxon>
        <taxon>Micromonospora</taxon>
    </lineage>
</organism>
<reference evidence="1 2" key="1">
    <citation type="journal article" date="2015" name="Int. J. Syst. Evol. Microbiol.">
        <title>Micromonospora costi sp. nov., isolated from a leaf of Costus speciosus.</title>
        <authorList>
            <person name="Thawai C."/>
        </authorList>
    </citation>
    <scope>NUCLEOTIDE SEQUENCE [LARGE SCALE GENOMIC DNA]</scope>
    <source>
        <strain evidence="1 2">CS1-12</strain>
    </source>
</reference>
<dbReference type="Proteomes" id="UP000279968">
    <property type="component" value="Unassembled WGS sequence"/>
</dbReference>
<evidence type="ECO:0000313" key="1">
    <source>
        <dbReference type="EMBL" id="RKN55956.1"/>
    </source>
</evidence>
<dbReference type="AlphaFoldDB" id="A0A3B0A9T7"/>